<dbReference type="EMBL" id="CAXKWB010001678">
    <property type="protein sequence ID" value="CAL4065101.1"/>
    <property type="molecule type" value="Genomic_DNA"/>
</dbReference>
<accession>A0AAV2PVL0</accession>
<organism evidence="2 3">
    <name type="scientific">Meganyctiphanes norvegica</name>
    <name type="common">Northern krill</name>
    <name type="synonym">Thysanopoda norvegica</name>
    <dbReference type="NCBI Taxonomy" id="48144"/>
    <lineage>
        <taxon>Eukaryota</taxon>
        <taxon>Metazoa</taxon>
        <taxon>Ecdysozoa</taxon>
        <taxon>Arthropoda</taxon>
        <taxon>Crustacea</taxon>
        <taxon>Multicrustacea</taxon>
        <taxon>Malacostraca</taxon>
        <taxon>Eumalacostraca</taxon>
        <taxon>Eucarida</taxon>
        <taxon>Euphausiacea</taxon>
        <taxon>Euphausiidae</taxon>
        <taxon>Meganyctiphanes</taxon>
    </lineage>
</organism>
<evidence type="ECO:0000313" key="2">
    <source>
        <dbReference type="EMBL" id="CAL4065101.1"/>
    </source>
</evidence>
<name>A0AAV2PVL0_MEGNR</name>
<feature type="signal peptide" evidence="1">
    <location>
        <begin position="1"/>
        <end position="21"/>
    </location>
</feature>
<gene>
    <name evidence="2" type="ORF">MNOR_LOCUS4559</name>
</gene>
<comment type="caution">
    <text evidence="2">The sequence shown here is derived from an EMBL/GenBank/DDBJ whole genome shotgun (WGS) entry which is preliminary data.</text>
</comment>
<sequence>MNPLGFLLAFVSALYCQDCSSESCEKLYKKVTVAKFWDGMESSILHEVPLVSKIACGFHCNLLTECRMFCYKGDRCILSGAYVSPHWNASVGQADFPIGYEVCYTSWWVHNDVVATTKKYNSDQYHGKYAPELAIDGFYQINSLSLYVTLLQLNPWVTFEMKESTWVVEVRVATRADLGQFNYVTIYLGDTPVSSYSDLNGYPVFARFNGESIKGEVKAFRYGSNNGMKGKYITFSSNLSGNEIYFAIGELQIISA</sequence>
<protein>
    <submittedName>
        <fullName evidence="2">Uncharacterized protein</fullName>
    </submittedName>
</protein>
<dbReference type="Gene3D" id="2.60.120.260">
    <property type="entry name" value="Galactose-binding domain-like"/>
    <property type="match status" value="1"/>
</dbReference>
<evidence type="ECO:0000256" key="1">
    <source>
        <dbReference type="SAM" id="SignalP"/>
    </source>
</evidence>
<proteinExistence type="predicted"/>
<dbReference type="AlphaFoldDB" id="A0AAV2PVL0"/>
<dbReference type="SUPFAM" id="SSF49785">
    <property type="entry name" value="Galactose-binding domain-like"/>
    <property type="match status" value="1"/>
</dbReference>
<evidence type="ECO:0000313" key="3">
    <source>
        <dbReference type="Proteomes" id="UP001497623"/>
    </source>
</evidence>
<keyword evidence="1" id="KW-0732">Signal</keyword>
<keyword evidence="3" id="KW-1185">Reference proteome</keyword>
<dbReference type="InterPro" id="IPR008979">
    <property type="entry name" value="Galactose-bd-like_sf"/>
</dbReference>
<dbReference type="Proteomes" id="UP001497623">
    <property type="component" value="Unassembled WGS sequence"/>
</dbReference>
<feature type="chain" id="PRO_5043729917" evidence="1">
    <location>
        <begin position="22"/>
        <end position="256"/>
    </location>
</feature>
<reference evidence="2 3" key="1">
    <citation type="submission" date="2024-05" db="EMBL/GenBank/DDBJ databases">
        <authorList>
            <person name="Wallberg A."/>
        </authorList>
    </citation>
    <scope>NUCLEOTIDE SEQUENCE [LARGE SCALE GENOMIC DNA]</scope>
</reference>